<dbReference type="Pfam" id="PF10915">
    <property type="entry name" value="DUF2709"/>
    <property type="match status" value="1"/>
</dbReference>
<evidence type="ECO:0000313" key="1">
    <source>
        <dbReference type="EMBL" id="BAE81695.1"/>
    </source>
</evidence>
<keyword evidence="2" id="KW-1185">Reference proteome</keyword>
<evidence type="ECO:0000313" key="2">
    <source>
        <dbReference type="Proteomes" id="UP000001260"/>
    </source>
</evidence>
<dbReference type="HOGENOM" id="CLU_1164241_0_0_0"/>
<dbReference type="Proteomes" id="UP000001260">
    <property type="component" value="Chromosome"/>
</dbReference>
<gene>
    <name evidence="1" type="primary">ebp15</name>
    <name evidence="1" type="ordered locus">CF0923</name>
</gene>
<proteinExistence type="predicted"/>
<protein>
    <recommendedName>
        <fullName evidence="3">DUF2709 domain-containing protein</fullName>
    </recommendedName>
</protein>
<dbReference type="STRING" id="264202.CF0923"/>
<accession>Q252U3</accession>
<evidence type="ECO:0008006" key="3">
    <source>
        <dbReference type="Google" id="ProtNLM"/>
    </source>
</evidence>
<dbReference type="AlphaFoldDB" id="Q252U3"/>
<name>Q252U3_CHLFF</name>
<dbReference type="eggNOG" id="ENOG502ZAKZ">
    <property type="taxonomic scope" value="Bacteria"/>
</dbReference>
<sequence length="240" mass="27523">MGMNISGSIKKKLLQFLGKQKAPELLATYLFYLEQALNINPVVFVRDKIIFKTPEDAIQILEKDKKVWRETEIQICSGKPEVNEQTKRIYICPFTGKVFADNVYADPQDAIYDWLSSCPQNTERQSGVRVKRFLVSDDPNMIKEYIVPPKEPIIKTVFASAITGKLFHSLPALIEDFTSSYLRPMTLEEVQNQNKFQLESTFLSLLQDALVEDKIAEFVEGLADDTAFHVYISQWVDTEE</sequence>
<reference evidence="1 2" key="1">
    <citation type="journal article" date="2006" name="DNA Res.">
        <title>Genome sequence of the cat pathogen, Chlamydophila felis.</title>
        <authorList>
            <person name="Azuma Y."/>
            <person name="Hirakawa H."/>
            <person name="Yamashita A."/>
            <person name="Cai Y."/>
            <person name="Rahman M.A."/>
            <person name="Suzuki H."/>
            <person name="Mitaku S."/>
            <person name="Toh H."/>
            <person name="Goto S."/>
            <person name="Murakami T."/>
            <person name="Sugi K."/>
            <person name="Hayashi H."/>
            <person name="Fukushi H."/>
            <person name="Hattori M."/>
            <person name="Kuhara S."/>
            <person name="Shirai M."/>
        </authorList>
    </citation>
    <scope>NUCLEOTIDE SEQUENCE [LARGE SCALE GENOMIC DNA]</scope>
    <source>
        <strain evidence="1 2">Fe/C-56</strain>
    </source>
</reference>
<organism evidence="1 2">
    <name type="scientific">Chlamydia felis (strain Fe/C-56)</name>
    <name type="common">Chlamydophila felis</name>
    <dbReference type="NCBI Taxonomy" id="264202"/>
    <lineage>
        <taxon>Bacteria</taxon>
        <taxon>Pseudomonadati</taxon>
        <taxon>Chlamydiota</taxon>
        <taxon>Chlamydiia</taxon>
        <taxon>Chlamydiales</taxon>
        <taxon>Chlamydiaceae</taxon>
        <taxon>Chlamydia/Chlamydophila group</taxon>
        <taxon>Chlamydia</taxon>
    </lineage>
</organism>
<dbReference type="KEGG" id="cfe:CF0923"/>
<dbReference type="InterPro" id="IPR024484">
    <property type="entry name" value="DUF2709"/>
</dbReference>
<dbReference type="EMBL" id="AP006861">
    <property type="protein sequence ID" value="BAE81695.1"/>
    <property type="molecule type" value="Genomic_DNA"/>
</dbReference>